<evidence type="ECO:0008006" key="5">
    <source>
        <dbReference type="Google" id="ProtNLM"/>
    </source>
</evidence>
<protein>
    <recommendedName>
        <fullName evidence="5">Translation initiation factor</fullName>
    </recommendedName>
</protein>
<name>A0A8J3YKT4_9ACTN</name>
<feature type="region of interest" description="Disordered" evidence="2">
    <location>
        <begin position="71"/>
        <end position="146"/>
    </location>
</feature>
<feature type="compositionally biased region" description="Low complexity" evidence="2">
    <location>
        <begin position="158"/>
        <end position="175"/>
    </location>
</feature>
<dbReference type="RefSeq" id="WP_203899135.1">
    <property type="nucleotide sequence ID" value="NZ_BOPF01000007.1"/>
</dbReference>
<sequence length="281" mass="28832">MATAVARGLSTSDLTKIRDTLAAGRKPKVVFTESAGQIVGQVGQVIRLTDPEVSEEWVVVRFGRDELPFAPTDLAMPTKAPPRRADPVPSPRTEAPAGPALAAAYQQGNGAVKAADKSADPVPSVSSEESSVSPSPTKTAPPVSPAPAAVAATKSVPPAAVKAAPAPAAAAAGTPEAEKPKPAARKAAKPKPAPSLTVTVAYTDGEWMVSAQQGSKALAKPYIVKASEALKMVSMLDVPGVQEAVEEIVSAARDEAQRQAERLRAELAEVESRLAELSDAG</sequence>
<dbReference type="AlphaFoldDB" id="A0A8J3YKT4"/>
<comment type="caution">
    <text evidence="3">The sequence shown here is derived from an EMBL/GenBank/DDBJ whole genome shotgun (WGS) entry which is preliminary data.</text>
</comment>
<feature type="compositionally biased region" description="Low complexity" evidence="2">
    <location>
        <begin position="95"/>
        <end position="104"/>
    </location>
</feature>
<proteinExistence type="predicted"/>
<evidence type="ECO:0000313" key="3">
    <source>
        <dbReference type="EMBL" id="GIJ45623.1"/>
    </source>
</evidence>
<accession>A0A8J3YKT4</accession>
<feature type="region of interest" description="Disordered" evidence="2">
    <location>
        <begin position="158"/>
        <end position="195"/>
    </location>
</feature>
<keyword evidence="4" id="KW-1185">Reference proteome</keyword>
<evidence type="ECO:0000256" key="1">
    <source>
        <dbReference type="SAM" id="Coils"/>
    </source>
</evidence>
<dbReference type="EMBL" id="BOPF01000007">
    <property type="protein sequence ID" value="GIJ45623.1"/>
    <property type="molecule type" value="Genomic_DNA"/>
</dbReference>
<organism evidence="3 4">
    <name type="scientific">Virgisporangium aliadipatigenens</name>
    <dbReference type="NCBI Taxonomy" id="741659"/>
    <lineage>
        <taxon>Bacteria</taxon>
        <taxon>Bacillati</taxon>
        <taxon>Actinomycetota</taxon>
        <taxon>Actinomycetes</taxon>
        <taxon>Micromonosporales</taxon>
        <taxon>Micromonosporaceae</taxon>
        <taxon>Virgisporangium</taxon>
    </lineage>
</organism>
<feature type="coiled-coil region" evidence="1">
    <location>
        <begin position="246"/>
        <end position="280"/>
    </location>
</feature>
<keyword evidence="1" id="KW-0175">Coiled coil</keyword>
<feature type="compositionally biased region" description="Low complexity" evidence="2">
    <location>
        <begin position="121"/>
        <end position="146"/>
    </location>
</feature>
<dbReference type="Proteomes" id="UP000619260">
    <property type="component" value="Unassembled WGS sequence"/>
</dbReference>
<evidence type="ECO:0000256" key="2">
    <source>
        <dbReference type="SAM" id="MobiDB-lite"/>
    </source>
</evidence>
<gene>
    <name evidence="3" type="ORF">Val02_25090</name>
</gene>
<evidence type="ECO:0000313" key="4">
    <source>
        <dbReference type="Proteomes" id="UP000619260"/>
    </source>
</evidence>
<reference evidence="3" key="1">
    <citation type="submission" date="2021-01" db="EMBL/GenBank/DDBJ databases">
        <title>Whole genome shotgun sequence of Virgisporangium aliadipatigenens NBRC 105644.</title>
        <authorList>
            <person name="Komaki H."/>
            <person name="Tamura T."/>
        </authorList>
    </citation>
    <scope>NUCLEOTIDE SEQUENCE</scope>
    <source>
        <strain evidence="3">NBRC 105644</strain>
    </source>
</reference>